<dbReference type="Gene3D" id="2.30.30.110">
    <property type="match status" value="1"/>
</dbReference>
<evidence type="ECO:0000313" key="2">
    <source>
        <dbReference type="Proteomes" id="UP000296374"/>
    </source>
</evidence>
<dbReference type="RefSeq" id="WP_135313733.1">
    <property type="nucleotide sequence ID" value="NZ_CP038439.1"/>
</dbReference>
<dbReference type="Pfam" id="PF02452">
    <property type="entry name" value="PemK_toxin"/>
    <property type="match status" value="1"/>
</dbReference>
<protein>
    <recommendedName>
        <fullName evidence="3">Type II toxin-antitoxin system PemK/MazF family toxin</fullName>
    </recommendedName>
</protein>
<dbReference type="InterPro" id="IPR003477">
    <property type="entry name" value="PemK-like"/>
</dbReference>
<dbReference type="KEGG" id="plia:E4191_12695"/>
<dbReference type="EMBL" id="CP038439">
    <property type="protein sequence ID" value="QBX35454.1"/>
    <property type="molecule type" value="Genomic_DNA"/>
</dbReference>
<reference evidence="2" key="1">
    <citation type="submission" date="2019-03" db="EMBL/GenBank/DDBJ databases">
        <authorList>
            <person name="Li J."/>
        </authorList>
    </citation>
    <scope>NUCLEOTIDE SEQUENCE [LARGE SCALE GENOMIC DNA]</scope>
    <source>
        <strain evidence="2">2251</strain>
    </source>
</reference>
<evidence type="ECO:0008006" key="3">
    <source>
        <dbReference type="Google" id="ProtNLM"/>
    </source>
</evidence>
<sequence length="129" mass="14300">MAISFHPRAGQVLVADFSDLQPPEICKVRPVAVISPRLPFRSGLVAVVPISLTPPLRDVPYVYRLSRNYHPGSDDNLPCWAKCDLVMNISLRRLNGFKVGRRRWETPALAPEDLAGIRRAVAAGLGFKI</sequence>
<evidence type="ECO:0000313" key="1">
    <source>
        <dbReference type="EMBL" id="QBX35454.1"/>
    </source>
</evidence>
<gene>
    <name evidence="1" type="ORF">E4191_12695</name>
</gene>
<proteinExistence type="predicted"/>
<organism evidence="1 2">
    <name type="scientific">Paracoccus liaowanqingii</name>
    <dbReference type="NCBI Taxonomy" id="2560053"/>
    <lineage>
        <taxon>Bacteria</taxon>
        <taxon>Pseudomonadati</taxon>
        <taxon>Pseudomonadota</taxon>
        <taxon>Alphaproteobacteria</taxon>
        <taxon>Rhodobacterales</taxon>
        <taxon>Paracoccaceae</taxon>
        <taxon>Paracoccus</taxon>
    </lineage>
</organism>
<dbReference type="GO" id="GO:0003677">
    <property type="term" value="F:DNA binding"/>
    <property type="evidence" value="ECO:0007669"/>
    <property type="project" value="InterPro"/>
</dbReference>
<dbReference type="AlphaFoldDB" id="A0A4P7HMG4"/>
<name>A0A4P7HMG4_9RHOB</name>
<accession>A0A4P7HMG4</accession>
<dbReference type="InterPro" id="IPR011067">
    <property type="entry name" value="Plasmid_toxin/cell-grow_inhib"/>
</dbReference>
<dbReference type="SUPFAM" id="SSF50118">
    <property type="entry name" value="Cell growth inhibitor/plasmid maintenance toxic component"/>
    <property type="match status" value="1"/>
</dbReference>
<dbReference type="Proteomes" id="UP000296374">
    <property type="component" value="Chromosome"/>
</dbReference>